<dbReference type="PROSITE" id="PS00218">
    <property type="entry name" value="AMINO_ACID_PERMEASE_1"/>
    <property type="match status" value="1"/>
</dbReference>
<evidence type="ECO:0000256" key="2">
    <source>
        <dbReference type="ARBA" id="ARBA00022448"/>
    </source>
</evidence>
<evidence type="ECO:0000259" key="9">
    <source>
        <dbReference type="Pfam" id="PF00324"/>
    </source>
</evidence>
<dbReference type="Gene3D" id="1.20.1740.10">
    <property type="entry name" value="Amino acid/polyamine transporter I"/>
    <property type="match status" value="1"/>
</dbReference>
<keyword evidence="6 8" id="KW-0472">Membrane</keyword>
<keyword evidence="5 8" id="KW-1133">Transmembrane helix</keyword>
<dbReference type="GO" id="GO:0015171">
    <property type="term" value="F:amino acid transmembrane transporter activity"/>
    <property type="evidence" value="ECO:0007669"/>
    <property type="project" value="TreeGrafter"/>
</dbReference>
<feature type="domain" description="Amino acid permease/ SLC12A" evidence="9">
    <location>
        <begin position="57"/>
        <end position="511"/>
    </location>
</feature>
<gene>
    <name evidence="10" type="ORF">H2204_009285</name>
</gene>
<evidence type="ECO:0000256" key="6">
    <source>
        <dbReference type="ARBA" id="ARBA00023136"/>
    </source>
</evidence>
<dbReference type="EMBL" id="JAPDRN010000071">
    <property type="protein sequence ID" value="KAJ9628448.1"/>
    <property type="molecule type" value="Genomic_DNA"/>
</dbReference>
<evidence type="ECO:0000256" key="4">
    <source>
        <dbReference type="ARBA" id="ARBA00022970"/>
    </source>
</evidence>
<reference evidence="10" key="1">
    <citation type="submission" date="2022-10" db="EMBL/GenBank/DDBJ databases">
        <title>Culturing micro-colonial fungi from biological soil crusts in the Mojave desert and describing Neophaeococcomyces mojavensis, and introducing the new genera and species Taxawa tesnikishii.</title>
        <authorList>
            <person name="Kurbessoian T."/>
            <person name="Stajich J.E."/>
        </authorList>
    </citation>
    <scope>NUCLEOTIDE SEQUENCE</scope>
    <source>
        <strain evidence="10">TK_35</strain>
    </source>
</reference>
<evidence type="ECO:0000256" key="5">
    <source>
        <dbReference type="ARBA" id="ARBA00022989"/>
    </source>
</evidence>
<dbReference type="PANTHER" id="PTHR43341:SF1">
    <property type="entry name" value="GENERAL AMINO-ACID PERMEASE GAP1"/>
    <property type="match status" value="1"/>
</dbReference>
<feature type="transmembrane region" description="Helical" evidence="8">
    <location>
        <begin position="199"/>
        <end position="221"/>
    </location>
</feature>
<dbReference type="Pfam" id="PF00324">
    <property type="entry name" value="AA_permease"/>
    <property type="match status" value="1"/>
</dbReference>
<dbReference type="FunFam" id="1.20.1740.10:FF:000017">
    <property type="entry name" value="Amino acid permease"/>
    <property type="match status" value="1"/>
</dbReference>
<evidence type="ECO:0000313" key="10">
    <source>
        <dbReference type="EMBL" id="KAJ9628448.1"/>
    </source>
</evidence>
<feature type="transmembrane region" description="Helical" evidence="8">
    <location>
        <begin position="490"/>
        <end position="508"/>
    </location>
</feature>
<sequence length="566" mass="62024">MSGGETLDTHRDEKGPVEHAGLGEHLHGHQLQPLTSSDVHMIESDQRALHRNLKGRHMQMIAIGGAIGSGLFIGTSSAFQSGGPGSVLIGFILVGAVIYLMMQALAELTVMYPVNGAFTVYITRFLDPSWGFACGWGYGIGWLTVLPFEISAACNIIHFWADIENVNNAAWIVPLLFALSVIQYFGVKGYGETEFALSMLKIIACTGFIIFAIIVNCGGVPTDGRGYIGARYWHNPGAFANGFQGFCSVFVNASFAYNGTELTGLAAAEAENPRREIPRAVKQVVFRIAFFYILTLFLVGLIVPYTTDLYNDPGAESRHSPFVIAIELTGVKALPSIFNAVILIAVISVANACTFGSTRTIQALAQAGMGPKLLAYVDKRGRPLFIVVIQLLFGLLAFVNLAPSGGNIFSWLLALSGLSSFFIFGSIAVAHIRFRRAWKYNGHSLDEIPYKASCGIIGSYICAIMNFVFIMASFYAALWPEGGPYLNTEYFFQQFLAGPFTIFLYFLWKVYSWYNIREHRPLYVRTKDIDIYSGIREGQADLLNGLEPEKKHGPKAWALSAIGALI</sequence>
<accession>A0AA39CVC3</accession>
<protein>
    <recommendedName>
        <fullName evidence="9">Amino acid permease/ SLC12A domain-containing protein</fullName>
    </recommendedName>
</protein>
<evidence type="ECO:0000256" key="3">
    <source>
        <dbReference type="ARBA" id="ARBA00022692"/>
    </source>
</evidence>
<dbReference type="InterPro" id="IPR004841">
    <property type="entry name" value="AA-permease/SLC12A_dom"/>
</dbReference>
<feature type="transmembrane region" description="Helical" evidence="8">
    <location>
        <begin position="337"/>
        <end position="361"/>
    </location>
</feature>
<dbReference type="GO" id="GO:0016020">
    <property type="term" value="C:membrane"/>
    <property type="evidence" value="ECO:0007669"/>
    <property type="project" value="UniProtKB-SubCell"/>
</dbReference>
<proteinExistence type="predicted"/>
<feature type="transmembrane region" description="Helical" evidence="8">
    <location>
        <begin position="408"/>
        <end position="432"/>
    </location>
</feature>
<dbReference type="PANTHER" id="PTHR43341">
    <property type="entry name" value="AMINO ACID PERMEASE"/>
    <property type="match status" value="1"/>
</dbReference>
<dbReference type="PIRSF" id="PIRSF006060">
    <property type="entry name" value="AA_transporter"/>
    <property type="match status" value="1"/>
</dbReference>
<feature type="transmembrane region" description="Helical" evidence="8">
    <location>
        <begin position="60"/>
        <end position="79"/>
    </location>
</feature>
<dbReference type="AlphaFoldDB" id="A0AA39CVC3"/>
<comment type="caution">
    <text evidence="10">The sequence shown here is derived from an EMBL/GenBank/DDBJ whole genome shotgun (WGS) entry which is preliminary data.</text>
</comment>
<keyword evidence="3 8" id="KW-0812">Transmembrane</keyword>
<feature type="transmembrane region" description="Helical" evidence="8">
    <location>
        <begin position="382"/>
        <end position="402"/>
    </location>
</feature>
<dbReference type="InterPro" id="IPR050524">
    <property type="entry name" value="APC_YAT"/>
</dbReference>
<evidence type="ECO:0000256" key="1">
    <source>
        <dbReference type="ARBA" id="ARBA00004141"/>
    </source>
</evidence>
<evidence type="ECO:0000313" key="11">
    <source>
        <dbReference type="Proteomes" id="UP001172681"/>
    </source>
</evidence>
<feature type="region of interest" description="Disordered" evidence="7">
    <location>
        <begin position="1"/>
        <end position="21"/>
    </location>
</feature>
<organism evidence="10 11">
    <name type="scientific">Knufia peltigerae</name>
    <dbReference type="NCBI Taxonomy" id="1002370"/>
    <lineage>
        <taxon>Eukaryota</taxon>
        <taxon>Fungi</taxon>
        <taxon>Dikarya</taxon>
        <taxon>Ascomycota</taxon>
        <taxon>Pezizomycotina</taxon>
        <taxon>Eurotiomycetes</taxon>
        <taxon>Chaetothyriomycetidae</taxon>
        <taxon>Chaetothyriales</taxon>
        <taxon>Trichomeriaceae</taxon>
        <taxon>Knufia</taxon>
    </lineage>
</organism>
<comment type="subcellular location">
    <subcellularLocation>
        <location evidence="1">Membrane</location>
        <topology evidence="1">Multi-pass membrane protein</topology>
    </subcellularLocation>
</comment>
<feature type="transmembrane region" description="Helical" evidence="8">
    <location>
        <begin position="284"/>
        <end position="303"/>
    </location>
</feature>
<keyword evidence="2" id="KW-0813">Transport</keyword>
<feature type="transmembrane region" description="Helical" evidence="8">
    <location>
        <begin position="453"/>
        <end position="478"/>
    </location>
</feature>
<keyword evidence="4" id="KW-0029">Amino-acid transport</keyword>
<feature type="transmembrane region" description="Helical" evidence="8">
    <location>
        <begin position="168"/>
        <end position="187"/>
    </location>
</feature>
<feature type="transmembrane region" description="Helical" evidence="8">
    <location>
        <begin position="85"/>
        <end position="102"/>
    </location>
</feature>
<keyword evidence="11" id="KW-1185">Reference proteome</keyword>
<feature type="transmembrane region" description="Helical" evidence="8">
    <location>
        <begin position="138"/>
        <end position="161"/>
    </location>
</feature>
<dbReference type="Proteomes" id="UP001172681">
    <property type="component" value="Unassembled WGS sequence"/>
</dbReference>
<evidence type="ECO:0000256" key="7">
    <source>
        <dbReference type="SAM" id="MobiDB-lite"/>
    </source>
</evidence>
<name>A0AA39CVC3_9EURO</name>
<evidence type="ECO:0000256" key="8">
    <source>
        <dbReference type="SAM" id="Phobius"/>
    </source>
</evidence>
<dbReference type="InterPro" id="IPR004840">
    <property type="entry name" value="Amino_acid_permease_CS"/>
</dbReference>
<feature type="compositionally biased region" description="Basic and acidic residues" evidence="7">
    <location>
        <begin position="7"/>
        <end position="21"/>
    </location>
</feature>